<protein>
    <submittedName>
        <fullName evidence="1">Uncharacterized protein</fullName>
    </submittedName>
</protein>
<feature type="non-terminal residue" evidence="1">
    <location>
        <position position="1"/>
    </location>
</feature>
<dbReference type="AlphaFoldDB" id="A0AAD1WPZ3"/>
<dbReference type="Proteomes" id="UP001295444">
    <property type="component" value="Chromosome 11"/>
</dbReference>
<gene>
    <name evidence="1" type="ORF">PECUL_23A048736</name>
</gene>
<proteinExistence type="predicted"/>
<accession>A0AAD1WPZ3</accession>
<name>A0AAD1WPZ3_PELCU</name>
<evidence type="ECO:0000313" key="2">
    <source>
        <dbReference type="Proteomes" id="UP001295444"/>
    </source>
</evidence>
<organism evidence="1 2">
    <name type="scientific">Pelobates cultripes</name>
    <name type="common">Western spadefoot toad</name>
    <dbReference type="NCBI Taxonomy" id="61616"/>
    <lineage>
        <taxon>Eukaryota</taxon>
        <taxon>Metazoa</taxon>
        <taxon>Chordata</taxon>
        <taxon>Craniata</taxon>
        <taxon>Vertebrata</taxon>
        <taxon>Euteleostomi</taxon>
        <taxon>Amphibia</taxon>
        <taxon>Batrachia</taxon>
        <taxon>Anura</taxon>
        <taxon>Pelobatoidea</taxon>
        <taxon>Pelobatidae</taxon>
        <taxon>Pelobates</taxon>
    </lineage>
</organism>
<sequence length="119" mass="13155">NLLHESGQIAIAESLVAWAVYPERPVTETLIHHLECLKLCGEDTDDEKQILQSLNMVLLALDEDMQKSAKLLTDYNVLPALAKILKASPTCAEKAAQVLAELAKNAMQTFWGYFQTKAA</sequence>
<keyword evidence="2" id="KW-1185">Reference proteome</keyword>
<evidence type="ECO:0000313" key="1">
    <source>
        <dbReference type="EMBL" id="CAH2321356.1"/>
    </source>
</evidence>
<reference evidence="1" key="1">
    <citation type="submission" date="2022-03" db="EMBL/GenBank/DDBJ databases">
        <authorList>
            <person name="Alioto T."/>
            <person name="Alioto T."/>
            <person name="Gomez Garrido J."/>
        </authorList>
    </citation>
    <scope>NUCLEOTIDE SEQUENCE</scope>
</reference>
<dbReference type="EMBL" id="OW240922">
    <property type="protein sequence ID" value="CAH2321356.1"/>
    <property type="molecule type" value="Genomic_DNA"/>
</dbReference>